<protein>
    <submittedName>
        <fullName evidence="1">Uncharacterized protein</fullName>
    </submittedName>
</protein>
<gene>
    <name evidence="1" type="primary">P0505D12.30</name>
</gene>
<dbReference type="Proteomes" id="UP000817658">
    <property type="component" value="Chromosome 1"/>
</dbReference>
<dbReference type="AlphaFoldDB" id="Q8LJB7"/>
<evidence type="ECO:0000313" key="1">
    <source>
        <dbReference type="EMBL" id="BAC01210.1"/>
    </source>
</evidence>
<dbReference type="EMBL" id="AP003270">
    <property type="protein sequence ID" value="BAC01210.1"/>
    <property type="molecule type" value="Genomic_DNA"/>
</dbReference>
<accession>Q8LJB7</accession>
<name>Q8LJB7_ORYSJ</name>
<proteinExistence type="predicted"/>
<reference evidence="1" key="1">
    <citation type="journal article" date="2002" name="Nature">
        <title>The genome sequence and structure of rice chromosome 1.</title>
        <authorList>
            <person name="Sasaki T."/>
            <person name="Matsumoto T."/>
            <person name="Yamamoto K."/>
            <person name="Sakata K."/>
            <person name="Baba T."/>
            <person name="Katayose Y."/>
            <person name="Wu J."/>
            <person name="Niimura Y."/>
            <person name="Cheng Z."/>
            <person name="Nagamura Y."/>
            <person name="Antonio B.A."/>
            <person name="Kanamori H."/>
            <person name="Hosokawa S."/>
            <person name="Masukawa M."/>
            <person name="Arikawa K."/>
            <person name="Chiden Y."/>
            <person name="Hayashi M."/>
            <person name="Okamoto M."/>
            <person name="Ando T."/>
            <person name="Aoki H."/>
            <person name="Arita K."/>
            <person name="Hamada M."/>
            <person name="Harada C."/>
            <person name="Hijishita S."/>
            <person name="Honda M."/>
            <person name="Ichikawa Y."/>
            <person name="Idonuma A."/>
            <person name="Iijima M."/>
            <person name="Ikeda M."/>
            <person name="Ikeno M."/>
            <person name="Itoh S."/>
            <person name="Itoh T."/>
            <person name="Itoh Y."/>
            <person name="Itoh Y."/>
            <person name="Iwabuchi A."/>
            <person name="Kamiya K."/>
            <person name="Karasawa W."/>
            <person name="Katagiri S."/>
            <person name="Kikuta A."/>
            <person name="Kobayashi N."/>
            <person name="Kono I."/>
            <person name="Machita K."/>
            <person name="Maehara T."/>
            <person name="Mizuno H."/>
            <person name="Mizubayashi T."/>
            <person name="Mukai Y."/>
            <person name="Nagasaki H."/>
            <person name="Nakashima M."/>
            <person name="Nakama Y."/>
            <person name="Nakamichi Y."/>
            <person name="Nakamura M."/>
            <person name="Namiki N."/>
            <person name="Negishi M."/>
            <person name="Ohta I."/>
            <person name="Ono N."/>
            <person name="Saji S."/>
            <person name="Sakai K."/>
            <person name="Shibata M."/>
            <person name="Shimokawa T."/>
            <person name="Shomura A."/>
            <person name="Song J."/>
            <person name="Takazaki Y."/>
            <person name="Terasawa K."/>
            <person name="Tsuji K."/>
            <person name="Waki K."/>
            <person name="Yamagata H."/>
            <person name="Yamane H."/>
            <person name="Yoshiki S."/>
            <person name="Yoshihara R."/>
            <person name="Yukawa K."/>
            <person name="Zhong H."/>
            <person name="Iwama H."/>
            <person name="Endo T."/>
            <person name="Ito H."/>
            <person name="Hahn J.H."/>
            <person name="Kim H.I."/>
            <person name="Eun M.Y."/>
            <person name="Yano M."/>
            <person name="Jiang J."/>
            <person name="Gojobori T."/>
        </authorList>
    </citation>
    <scope>NUCLEOTIDE SEQUENCE [LARGE SCALE GENOMIC DNA]</scope>
</reference>
<organism evidence="1">
    <name type="scientific">Oryza sativa subsp. japonica</name>
    <name type="common">Rice</name>
    <dbReference type="NCBI Taxonomy" id="39947"/>
    <lineage>
        <taxon>Eukaryota</taxon>
        <taxon>Viridiplantae</taxon>
        <taxon>Streptophyta</taxon>
        <taxon>Embryophyta</taxon>
        <taxon>Tracheophyta</taxon>
        <taxon>Spermatophyta</taxon>
        <taxon>Magnoliopsida</taxon>
        <taxon>Liliopsida</taxon>
        <taxon>Poales</taxon>
        <taxon>Poaceae</taxon>
        <taxon>BOP clade</taxon>
        <taxon>Oryzoideae</taxon>
        <taxon>Oryzeae</taxon>
        <taxon>Oryzinae</taxon>
        <taxon>Oryza</taxon>
        <taxon>Oryza sativa</taxon>
    </lineage>
</organism>
<sequence>MGRHEARFLTASRLHLHSVFPPAVQSGSCSYHCHKPFRLTELLAHELNTVTPQEQTKARQLDTLLFILDFRNGKLMGPQGLQMVARKIFVRPLTYTNGYVTYATS</sequence>